<dbReference type="OrthoDB" id="3734605at2"/>
<feature type="region of interest" description="Disordered" evidence="1">
    <location>
        <begin position="145"/>
        <end position="216"/>
    </location>
</feature>
<keyword evidence="2" id="KW-1133">Transmembrane helix</keyword>
<dbReference type="STRING" id="686624.SAMN04488242_1274"/>
<feature type="transmembrane region" description="Helical" evidence="2">
    <location>
        <begin position="109"/>
        <end position="128"/>
    </location>
</feature>
<keyword evidence="2" id="KW-0812">Transmembrane</keyword>
<feature type="transmembrane region" description="Helical" evidence="2">
    <location>
        <begin position="12"/>
        <end position="35"/>
    </location>
</feature>
<name>A0A1G9JJ88_9ACTN</name>
<proteinExistence type="predicted"/>
<evidence type="ECO:0000256" key="1">
    <source>
        <dbReference type="SAM" id="MobiDB-lite"/>
    </source>
</evidence>
<gene>
    <name evidence="3" type="ORF">SAMN04488242_1274</name>
</gene>
<evidence type="ECO:0000256" key="2">
    <source>
        <dbReference type="SAM" id="Phobius"/>
    </source>
</evidence>
<organism evidence="3 4">
    <name type="scientific">Tessaracoccus oleiagri</name>
    <dbReference type="NCBI Taxonomy" id="686624"/>
    <lineage>
        <taxon>Bacteria</taxon>
        <taxon>Bacillati</taxon>
        <taxon>Actinomycetota</taxon>
        <taxon>Actinomycetes</taxon>
        <taxon>Propionibacteriales</taxon>
        <taxon>Propionibacteriaceae</taxon>
        <taxon>Tessaracoccus</taxon>
    </lineage>
</organism>
<feature type="compositionally biased region" description="Pro residues" evidence="1">
    <location>
        <begin position="145"/>
        <end position="156"/>
    </location>
</feature>
<dbReference type="Proteomes" id="UP000199475">
    <property type="component" value="Unassembled WGS sequence"/>
</dbReference>
<evidence type="ECO:0000313" key="4">
    <source>
        <dbReference type="Proteomes" id="UP000199475"/>
    </source>
</evidence>
<sequence length="216" mass="22668">MRDREAGHTSNALSLLALALVVVGLLEAIGIGLLVSRHGVPAMRDEITSPTALWTLWLAVVLTVLSDAMRPGVRYAVAVAALVAGSFRAGLEVVARSAELAGDDASLVALRTMPQLLGPLILALWALVDALRRRDARRAVEARPPIPAPRLLPPLGRPGSSPGTPTVRRPAPAQSAAGTAVLPGQSWTSVGSPWPRAVEEDPDGTLVRPPRRRAAN</sequence>
<protein>
    <submittedName>
        <fullName evidence="3">Uncharacterized protein</fullName>
    </submittedName>
</protein>
<feature type="compositionally biased region" description="Low complexity" evidence="1">
    <location>
        <begin position="157"/>
        <end position="166"/>
    </location>
</feature>
<reference evidence="3 4" key="1">
    <citation type="submission" date="2016-10" db="EMBL/GenBank/DDBJ databases">
        <authorList>
            <person name="de Groot N.N."/>
        </authorList>
    </citation>
    <scope>NUCLEOTIDE SEQUENCE [LARGE SCALE GENOMIC DNA]</scope>
    <source>
        <strain evidence="3 4">CGMCC 1.9159</strain>
    </source>
</reference>
<keyword evidence="4" id="KW-1185">Reference proteome</keyword>
<evidence type="ECO:0000313" key="3">
    <source>
        <dbReference type="EMBL" id="SDL37335.1"/>
    </source>
</evidence>
<accession>A0A1G9JJ88</accession>
<keyword evidence="2" id="KW-0472">Membrane</keyword>
<feature type="transmembrane region" description="Helical" evidence="2">
    <location>
        <begin position="47"/>
        <end position="65"/>
    </location>
</feature>
<feature type="transmembrane region" description="Helical" evidence="2">
    <location>
        <begin position="72"/>
        <end position="89"/>
    </location>
</feature>
<dbReference type="EMBL" id="FNGP01000002">
    <property type="protein sequence ID" value="SDL37335.1"/>
    <property type="molecule type" value="Genomic_DNA"/>
</dbReference>
<dbReference type="RefSeq" id="WP_093250063.1">
    <property type="nucleotide sequence ID" value="NZ_FNGP01000002.1"/>
</dbReference>
<dbReference type="AlphaFoldDB" id="A0A1G9JJ88"/>